<name>A0A811G387_CORDP</name>
<dbReference type="PANTHER" id="PTHR44942:SF4">
    <property type="entry name" value="METHYLTRANSFERASE TYPE 11 DOMAIN-CONTAINING PROTEIN"/>
    <property type="match status" value="1"/>
</dbReference>
<gene>
    <name evidence="5" type="ORF">CIP107547_01384</name>
</gene>
<dbReference type="PANTHER" id="PTHR44942">
    <property type="entry name" value="METHYLTRANSF_11 DOMAIN-CONTAINING PROTEIN"/>
    <property type="match status" value="1"/>
</dbReference>
<dbReference type="Pfam" id="PF08241">
    <property type="entry name" value="Methyltransf_11"/>
    <property type="match status" value="1"/>
</dbReference>
<dbReference type="Proteomes" id="UP000480222">
    <property type="component" value="Unassembled WGS sequence"/>
</dbReference>
<dbReference type="KEGG" id="cdip:ERS451417_01197"/>
<dbReference type="CDD" id="cd02440">
    <property type="entry name" value="AdoMet_MTases"/>
    <property type="match status" value="1"/>
</dbReference>
<comment type="caution">
    <text evidence="5">The sequence shown here is derived from an EMBL/GenBank/DDBJ whole genome shotgun (WGS) entry which is preliminary data.</text>
</comment>
<dbReference type="InterPro" id="IPR051052">
    <property type="entry name" value="Diverse_substrate_MTase"/>
</dbReference>
<dbReference type="InterPro" id="IPR029063">
    <property type="entry name" value="SAM-dependent_MTases_sf"/>
</dbReference>
<reference evidence="5 6" key="1">
    <citation type="submission" date="2020-02" db="EMBL/GenBank/DDBJ databases">
        <authorList>
            <person name="Brisse S."/>
        </authorList>
    </citation>
    <scope>NUCLEOTIDE SEQUENCE [LARGE SCALE GENOMIC DNA]</scope>
    <source>
        <strain evidence="5">CIP107547</strain>
    </source>
</reference>
<protein>
    <submittedName>
        <fullName evidence="5">Methyltransferase domain-containing protein</fullName>
    </submittedName>
</protein>
<keyword evidence="3 5" id="KW-0808">Transferase</keyword>
<evidence type="ECO:0000313" key="5">
    <source>
        <dbReference type="EMBL" id="CAB0603673.1"/>
    </source>
</evidence>
<evidence type="ECO:0000259" key="4">
    <source>
        <dbReference type="Pfam" id="PF08241"/>
    </source>
</evidence>
<dbReference type="AlphaFoldDB" id="A0A811G387"/>
<sequence length="352" mass="39765">MKNHIMSGCVRLIDKTRLMEIHSSAAAEVFPVCRILLGKLPAHSHNRSVAPTVCDYYPQIMKTYNSKMTTQHSSDIRNSQSISASFVTPHDAPVTSRKYVPKFNSNNHRIKTAAAFEKGSEIYHAVRPNYPNSVIELLNLSPNSRVLDIGCGTGKLTEQIAQQTSSVYALDPSKDMLDSFRSTLDIPSWQATAEQTAVSDSRFSTLTCAQTWHWVEPLAASAELDRISTNDAQLLLVWNTLDVSVPWVHRLSRIMHSGDTLAEGFIPHVAQPWELVSVLRGKHAQELYPDQIHTLAHTRSYWLRASEKTREKLTHNLSWYLTDHLELPSTSLVEIPYRFDAFLYKKAPVKTQ</sequence>
<evidence type="ECO:0000256" key="1">
    <source>
        <dbReference type="ARBA" id="ARBA00008361"/>
    </source>
</evidence>
<dbReference type="Gene3D" id="3.40.50.150">
    <property type="entry name" value="Vaccinia Virus protein VP39"/>
    <property type="match status" value="1"/>
</dbReference>
<organism evidence="5 6">
    <name type="scientific">Corynebacterium diphtheriae</name>
    <dbReference type="NCBI Taxonomy" id="1717"/>
    <lineage>
        <taxon>Bacteria</taxon>
        <taxon>Bacillati</taxon>
        <taxon>Actinomycetota</taxon>
        <taxon>Actinomycetes</taxon>
        <taxon>Mycobacteriales</taxon>
        <taxon>Corynebacteriaceae</taxon>
        <taxon>Corynebacterium</taxon>
    </lineage>
</organism>
<dbReference type="GO" id="GO:0008757">
    <property type="term" value="F:S-adenosylmethionine-dependent methyltransferase activity"/>
    <property type="evidence" value="ECO:0007669"/>
    <property type="project" value="InterPro"/>
</dbReference>
<feature type="domain" description="Methyltransferase type 11" evidence="4">
    <location>
        <begin position="147"/>
        <end position="234"/>
    </location>
</feature>
<dbReference type="EMBL" id="CADDAV010000016">
    <property type="protein sequence ID" value="CAB0603673.1"/>
    <property type="molecule type" value="Genomic_DNA"/>
</dbReference>
<proteinExistence type="inferred from homology"/>
<keyword evidence="2 5" id="KW-0489">Methyltransferase</keyword>
<dbReference type="InterPro" id="IPR013216">
    <property type="entry name" value="Methyltransf_11"/>
</dbReference>
<accession>A0A811G387</accession>
<dbReference type="SUPFAM" id="SSF53335">
    <property type="entry name" value="S-adenosyl-L-methionine-dependent methyltransferases"/>
    <property type="match status" value="1"/>
</dbReference>
<evidence type="ECO:0000256" key="2">
    <source>
        <dbReference type="ARBA" id="ARBA00022603"/>
    </source>
</evidence>
<dbReference type="GO" id="GO:0032259">
    <property type="term" value="P:methylation"/>
    <property type="evidence" value="ECO:0007669"/>
    <property type="project" value="UniProtKB-KW"/>
</dbReference>
<evidence type="ECO:0000313" key="6">
    <source>
        <dbReference type="Proteomes" id="UP000480222"/>
    </source>
</evidence>
<evidence type="ECO:0000256" key="3">
    <source>
        <dbReference type="ARBA" id="ARBA00022679"/>
    </source>
</evidence>
<comment type="similarity">
    <text evidence="1">Belongs to the methyltransferase superfamily.</text>
</comment>